<sequence>MELNYNQDLLRSLLNAMGKHDIECSELKVNRVVIFNSKFYIKKPKVIQATDPKYKELSSGEFKIDAENAIIMKSFEKIKETIIQNKNN</sequence>
<protein>
    <submittedName>
        <fullName evidence="1">Uncharacterized protein</fullName>
    </submittedName>
</protein>
<reference evidence="1" key="1">
    <citation type="submission" date="2016-10" db="EMBL/GenBank/DDBJ databases">
        <authorList>
            <person name="de Groot N.N."/>
        </authorList>
    </citation>
    <scope>NUCLEOTIDE SEQUENCE</scope>
</reference>
<evidence type="ECO:0000313" key="1">
    <source>
        <dbReference type="EMBL" id="SFV54883.1"/>
    </source>
</evidence>
<name>A0A1W1BMZ2_9ZZZZ</name>
<proteinExistence type="predicted"/>
<dbReference type="AlphaFoldDB" id="A0A1W1BMZ2"/>
<accession>A0A1W1BMZ2</accession>
<gene>
    <name evidence="1" type="ORF">MNB_SV-9-7</name>
</gene>
<dbReference type="EMBL" id="FPHG01000027">
    <property type="protein sequence ID" value="SFV54883.1"/>
    <property type="molecule type" value="Genomic_DNA"/>
</dbReference>
<organism evidence="1">
    <name type="scientific">hydrothermal vent metagenome</name>
    <dbReference type="NCBI Taxonomy" id="652676"/>
    <lineage>
        <taxon>unclassified sequences</taxon>
        <taxon>metagenomes</taxon>
        <taxon>ecological metagenomes</taxon>
    </lineage>
</organism>